<evidence type="ECO:0000313" key="1">
    <source>
        <dbReference type="EMBL" id="TDC92368.1"/>
    </source>
</evidence>
<gene>
    <name evidence="1" type="ORF">E1161_13430</name>
</gene>
<dbReference type="RefSeq" id="WP_132623213.1">
    <property type="nucleotide sequence ID" value="NZ_SMKV01000014.1"/>
</dbReference>
<organism evidence="1 2">
    <name type="scientific">Saccharopolyspora aridisoli</name>
    <dbReference type="NCBI Taxonomy" id="2530385"/>
    <lineage>
        <taxon>Bacteria</taxon>
        <taxon>Bacillati</taxon>
        <taxon>Actinomycetota</taxon>
        <taxon>Actinomycetes</taxon>
        <taxon>Pseudonocardiales</taxon>
        <taxon>Pseudonocardiaceae</taxon>
        <taxon>Saccharopolyspora</taxon>
    </lineage>
</organism>
<dbReference type="OrthoDB" id="3617323at2"/>
<name>A0A4R4UK64_9PSEU</name>
<keyword evidence="2" id="KW-1185">Reference proteome</keyword>
<proteinExistence type="predicted"/>
<protein>
    <submittedName>
        <fullName evidence="1">Uncharacterized protein</fullName>
    </submittedName>
</protein>
<dbReference type="EMBL" id="SMKV01000014">
    <property type="protein sequence ID" value="TDC92368.1"/>
    <property type="molecule type" value="Genomic_DNA"/>
</dbReference>
<comment type="caution">
    <text evidence="1">The sequence shown here is derived from an EMBL/GenBank/DDBJ whole genome shotgun (WGS) entry which is preliminary data.</text>
</comment>
<dbReference type="Proteomes" id="UP000294744">
    <property type="component" value="Unassembled WGS sequence"/>
</dbReference>
<accession>A0A4R4UK64</accession>
<evidence type="ECO:0000313" key="2">
    <source>
        <dbReference type="Proteomes" id="UP000294744"/>
    </source>
</evidence>
<dbReference type="AlphaFoldDB" id="A0A4R4UK64"/>
<sequence length="253" mass="28846">MTHVYSPEQYARVVELWERLIGNPYTSLIEERPYKWGIDKPDRCEHLYALVFSDGEEPQDYFPVTLNLISYSDYGGTDLDAANVRALDGTPGVNVSTNGVHGENSAWIQLGELPTNGEDIETGIGWLKHLADTMDGLTDYPLINEETHSEYVLELADEAWGQFLGDDTQRDLIKLAEQNDVDIPDDLTHYGYPVEDHAEYVEYLREKSEDTIREAYYSYETNEWNCETATSVVNGCHEDTVLHVARTVLKWDV</sequence>
<reference evidence="1 2" key="1">
    <citation type="submission" date="2019-03" db="EMBL/GenBank/DDBJ databases">
        <title>Draft genome sequences of novel Actinobacteria.</title>
        <authorList>
            <person name="Sahin N."/>
            <person name="Ay H."/>
            <person name="Saygin H."/>
        </authorList>
    </citation>
    <scope>NUCLEOTIDE SEQUENCE [LARGE SCALE GENOMIC DNA]</scope>
    <source>
        <strain evidence="1 2">16K404</strain>
    </source>
</reference>